<name>A0AA40DPU5_9PEZI</name>
<protein>
    <submittedName>
        <fullName evidence="2">Uncharacterized protein</fullName>
    </submittedName>
</protein>
<comment type="caution">
    <text evidence="2">The sequence shown here is derived from an EMBL/GenBank/DDBJ whole genome shotgun (WGS) entry which is preliminary data.</text>
</comment>
<organism evidence="2 3">
    <name type="scientific">Lasiosphaeris hirsuta</name>
    <dbReference type="NCBI Taxonomy" id="260670"/>
    <lineage>
        <taxon>Eukaryota</taxon>
        <taxon>Fungi</taxon>
        <taxon>Dikarya</taxon>
        <taxon>Ascomycota</taxon>
        <taxon>Pezizomycotina</taxon>
        <taxon>Sordariomycetes</taxon>
        <taxon>Sordariomycetidae</taxon>
        <taxon>Sordariales</taxon>
        <taxon>Lasiosphaeriaceae</taxon>
        <taxon>Lasiosphaeris</taxon>
    </lineage>
</organism>
<sequence>MLQSSTGMPLAPSAVSAWPSPLTERMAPLSRGLNTPECPRGPRHSRNLLPLLAVFGIARGGPPGNEYFHIVNTTPTPPKLDGPRPSRMSPIQSQSVSDALPIQSLLSIARSLDSTLSP</sequence>
<evidence type="ECO:0000313" key="2">
    <source>
        <dbReference type="EMBL" id="KAK0711155.1"/>
    </source>
</evidence>
<dbReference type="EMBL" id="JAUKUA010000005">
    <property type="protein sequence ID" value="KAK0711155.1"/>
    <property type="molecule type" value="Genomic_DNA"/>
</dbReference>
<reference evidence="2" key="1">
    <citation type="submission" date="2023-06" db="EMBL/GenBank/DDBJ databases">
        <title>Genome-scale phylogeny and comparative genomics of the fungal order Sordariales.</title>
        <authorList>
            <consortium name="Lawrence Berkeley National Laboratory"/>
            <person name="Hensen N."/>
            <person name="Bonometti L."/>
            <person name="Westerberg I."/>
            <person name="Brannstrom I.O."/>
            <person name="Guillou S."/>
            <person name="Cros-Aarteil S."/>
            <person name="Calhoun S."/>
            <person name="Haridas S."/>
            <person name="Kuo A."/>
            <person name="Mondo S."/>
            <person name="Pangilinan J."/>
            <person name="Riley R."/>
            <person name="Labutti K."/>
            <person name="Andreopoulos B."/>
            <person name="Lipzen A."/>
            <person name="Chen C."/>
            <person name="Yanf M."/>
            <person name="Daum C."/>
            <person name="Ng V."/>
            <person name="Clum A."/>
            <person name="Steindorff A."/>
            <person name="Ohm R."/>
            <person name="Martin F."/>
            <person name="Silar P."/>
            <person name="Natvig D."/>
            <person name="Lalanne C."/>
            <person name="Gautier V."/>
            <person name="Ament-Velasquez S.L."/>
            <person name="Kruys A."/>
            <person name="Hutchinson M.I."/>
            <person name="Powell A.J."/>
            <person name="Barry K."/>
            <person name="Miller A.N."/>
            <person name="Grigoriev I.V."/>
            <person name="Debuchy R."/>
            <person name="Gladieux P."/>
            <person name="Thoren M.H."/>
            <person name="Johannesson H."/>
        </authorList>
    </citation>
    <scope>NUCLEOTIDE SEQUENCE</scope>
    <source>
        <strain evidence="2">SMH4607-1</strain>
    </source>
</reference>
<accession>A0AA40DPU5</accession>
<keyword evidence="3" id="KW-1185">Reference proteome</keyword>
<feature type="region of interest" description="Disordered" evidence="1">
    <location>
        <begin position="71"/>
        <end position="97"/>
    </location>
</feature>
<proteinExistence type="predicted"/>
<evidence type="ECO:0000313" key="3">
    <source>
        <dbReference type="Proteomes" id="UP001172102"/>
    </source>
</evidence>
<gene>
    <name evidence="2" type="ORF">B0H67DRAFT_277388</name>
</gene>
<dbReference type="AlphaFoldDB" id="A0AA40DPU5"/>
<evidence type="ECO:0000256" key="1">
    <source>
        <dbReference type="SAM" id="MobiDB-lite"/>
    </source>
</evidence>
<dbReference type="Proteomes" id="UP001172102">
    <property type="component" value="Unassembled WGS sequence"/>
</dbReference>